<dbReference type="CDD" id="cd03216">
    <property type="entry name" value="ABC_Carb_Monos_I"/>
    <property type="match status" value="1"/>
</dbReference>
<dbReference type="InterPro" id="IPR027417">
    <property type="entry name" value="P-loop_NTPase"/>
</dbReference>
<dbReference type="PANTHER" id="PTHR43790">
    <property type="entry name" value="CARBOHYDRATE TRANSPORT ATP-BINDING PROTEIN MG119-RELATED"/>
    <property type="match status" value="1"/>
</dbReference>
<evidence type="ECO:0000256" key="1">
    <source>
        <dbReference type="ARBA" id="ARBA00022448"/>
    </source>
</evidence>
<dbReference type="AlphaFoldDB" id="A0A2V1HPV0"/>
<evidence type="ECO:0000256" key="4">
    <source>
        <dbReference type="ARBA" id="ARBA00022840"/>
    </source>
</evidence>
<dbReference type="Gene3D" id="3.40.50.300">
    <property type="entry name" value="P-loop containing nucleotide triphosphate hydrolases"/>
    <property type="match status" value="2"/>
</dbReference>
<dbReference type="GO" id="GO:0016887">
    <property type="term" value="F:ATP hydrolysis activity"/>
    <property type="evidence" value="ECO:0007669"/>
    <property type="project" value="InterPro"/>
</dbReference>
<dbReference type="EMBL" id="QEOP01000002">
    <property type="protein sequence ID" value="PVZ94568.1"/>
    <property type="molecule type" value="Genomic_DNA"/>
</dbReference>
<dbReference type="GO" id="GO:0005524">
    <property type="term" value="F:ATP binding"/>
    <property type="evidence" value="ECO:0007669"/>
    <property type="project" value="UniProtKB-KW"/>
</dbReference>
<protein>
    <submittedName>
        <fullName evidence="6">Sugar ABC transporter ATP-binding protein</fullName>
    </submittedName>
</protein>
<keyword evidence="1" id="KW-0813">Transport</keyword>
<dbReference type="SMART" id="SM00382">
    <property type="entry name" value="AAA"/>
    <property type="match status" value="2"/>
</dbReference>
<dbReference type="SUPFAM" id="SSF52540">
    <property type="entry name" value="P-loop containing nucleoside triphosphate hydrolases"/>
    <property type="match status" value="2"/>
</dbReference>
<dbReference type="InterPro" id="IPR003593">
    <property type="entry name" value="AAA+_ATPase"/>
</dbReference>
<dbReference type="InterPro" id="IPR050107">
    <property type="entry name" value="ABC_carbohydrate_import_ATPase"/>
</dbReference>
<dbReference type="PROSITE" id="PS50893">
    <property type="entry name" value="ABC_TRANSPORTER_2"/>
    <property type="match status" value="2"/>
</dbReference>
<feature type="domain" description="ABC transporter" evidence="5">
    <location>
        <begin position="7"/>
        <end position="243"/>
    </location>
</feature>
<gene>
    <name evidence="6" type="ORF">DDQ50_12775</name>
</gene>
<dbReference type="OrthoDB" id="39350at2"/>
<evidence type="ECO:0000256" key="2">
    <source>
        <dbReference type="ARBA" id="ARBA00022737"/>
    </source>
</evidence>
<dbReference type="PROSITE" id="PS00211">
    <property type="entry name" value="ABC_TRANSPORTER_1"/>
    <property type="match status" value="1"/>
</dbReference>
<dbReference type="Proteomes" id="UP000244893">
    <property type="component" value="Unassembled WGS sequence"/>
</dbReference>
<comment type="caution">
    <text evidence="6">The sequence shown here is derived from an EMBL/GenBank/DDBJ whole genome shotgun (WGS) entry which is preliminary data.</text>
</comment>
<dbReference type="Pfam" id="PF00005">
    <property type="entry name" value="ABC_tran"/>
    <property type="match status" value="2"/>
</dbReference>
<proteinExistence type="predicted"/>
<keyword evidence="7" id="KW-1185">Reference proteome</keyword>
<reference evidence="6 7" key="1">
    <citation type="submission" date="2018-05" db="EMBL/GenBank/DDBJ databases">
        <title>Amnibacterium sp. M8JJ-5, whole genome shotgun sequence.</title>
        <authorList>
            <person name="Tuo L."/>
        </authorList>
    </citation>
    <scope>NUCLEOTIDE SEQUENCE [LARGE SCALE GENOMIC DNA]</scope>
    <source>
        <strain evidence="6 7">M8JJ-5</strain>
    </source>
</reference>
<dbReference type="CDD" id="cd03215">
    <property type="entry name" value="ABC_Carb_Monos_II"/>
    <property type="match status" value="1"/>
</dbReference>
<evidence type="ECO:0000259" key="5">
    <source>
        <dbReference type="PROSITE" id="PS50893"/>
    </source>
</evidence>
<evidence type="ECO:0000313" key="6">
    <source>
        <dbReference type="EMBL" id="PVZ94568.1"/>
    </source>
</evidence>
<dbReference type="RefSeq" id="WP_116757079.1">
    <property type="nucleotide sequence ID" value="NZ_JBHUEX010000001.1"/>
</dbReference>
<keyword evidence="4 6" id="KW-0067">ATP-binding</keyword>
<dbReference type="PANTHER" id="PTHR43790:SF9">
    <property type="entry name" value="GALACTOFURANOSE TRANSPORTER ATP-BINDING PROTEIN YTFR"/>
    <property type="match status" value="1"/>
</dbReference>
<keyword evidence="2" id="KW-0677">Repeat</keyword>
<accession>A0A2V1HPV0</accession>
<name>A0A2V1HPV0_9MICO</name>
<dbReference type="InterPro" id="IPR017871">
    <property type="entry name" value="ABC_transporter-like_CS"/>
</dbReference>
<dbReference type="InterPro" id="IPR003439">
    <property type="entry name" value="ABC_transporter-like_ATP-bd"/>
</dbReference>
<organism evidence="6 7">
    <name type="scientific">Amnibacterium flavum</name>
    <dbReference type="NCBI Taxonomy" id="2173173"/>
    <lineage>
        <taxon>Bacteria</taxon>
        <taxon>Bacillati</taxon>
        <taxon>Actinomycetota</taxon>
        <taxon>Actinomycetes</taxon>
        <taxon>Micrococcales</taxon>
        <taxon>Microbacteriaceae</taxon>
        <taxon>Amnibacterium</taxon>
    </lineage>
</organism>
<evidence type="ECO:0000313" key="7">
    <source>
        <dbReference type="Proteomes" id="UP000244893"/>
    </source>
</evidence>
<evidence type="ECO:0000256" key="3">
    <source>
        <dbReference type="ARBA" id="ARBA00022741"/>
    </source>
</evidence>
<sequence length="498" mass="52695">MAPTIALGAREVTKSFPGVRALENVTFACAPGRVHALLGENGAGKSTLIKILTGDQAPDSGAVIVGDEEMSFGSPRDALAVGVTPVYQELTVLPEMSVLDNVMLGHESARRGVLRLREQREHARRALERVTLGGLDLNTIAGDLSLANQQLVEIARALVSKSNVLILDEPSAVLSGDKLEALHTVVRSIVAEGTAVVYITHLLDEVRDLADDVTILRDGRFVSTGPASEYPMERIVREMVGRQVDSVFPDPADRRDEVVLSVEGVVPRGADCVPVSLELRAGEIVGLAGLVGSGRSRLLKTLAGVRQRGDGRVSVGGRPLRASLGATIGAGVVLVPEERKRDGLVLELPVGQNTTLTALGSISTAGWISGAREAAAYAEERDRLGIRSSSGAQLAKQLSGGNQQKIVIAKWLRVGPRVLLLDEPTRGVDVGAKSEIYRIITELAAQGMAILVASSELPEVIGLSHRVLVFRDGAVVGEVARDPESSEKIMHLALGTES</sequence>
<keyword evidence="3" id="KW-0547">Nucleotide-binding</keyword>
<feature type="domain" description="ABC transporter" evidence="5">
    <location>
        <begin position="253"/>
        <end position="497"/>
    </location>
</feature>